<dbReference type="InterPro" id="IPR009051">
    <property type="entry name" value="Helical_ferredxn"/>
</dbReference>
<dbReference type="Gene3D" id="1.10.1060.10">
    <property type="entry name" value="Alpha-helical ferredoxin"/>
    <property type="match status" value="1"/>
</dbReference>
<dbReference type="GO" id="GO:0016491">
    <property type="term" value="F:oxidoreductase activity"/>
    <property type="evidence" value="ECO:0007669"/>
    <property type="project" value="UniProtKB-KW"/>
</dbReference>
<keyword evidence="3" id="KW-0560">Oxidoreductase</keyword>
<reference evidence="8" key="1">
    <citation type="submission" date="2020-10" db="EMBL/GenBank/DDBJ databases">
        <authorList>
            <person name="Gilroy R."/>
        </authorList>
    </citation>
    <scope>NUCLEOTIDE SEQUENCE</scope>
    <source>
        <strain evidence="8">10037</strain>
    </source>
</reference>
<dbReference type="GO" id="GO:0046872">
    <property type="term" value="F:metal ion binding"/>
    <property type="evidence" value="ECO:0007669"/>
    <property type="project" value="UniProtKB-KW"/>
</dbReference>
<evidence type="ECO:0000313" key="9">
    <source>
        <dbReference type="Proteomes" id="UP000823597"/>
    </source>
</evidence>
<evidence type="ECO:0000256" key="1">
    <source>
        <dbReference type="ARBA" id="ARBA00022485"/>
    </source>
</evidence>
<proteinExistence type="predicted"/>
<dbReference type="Pfam" id="PF13534">
    <property type="entry name" value="Fer4_17"/>
    <property type="match status" value="1"/>
</dbReference>
<keyword evidence="5" id="KW-0411">Iron-sulfur</keyword>
<evidence type="ECO:0000256" key="2">
    <source>
        <dbReference type="ARBA" id="ARBA00022723"/>
    </source>
</evidence>
<dbReference type="InterPro" id="IPR017900">
    <property type="entry name" value="4Fe4S_Fe_S_CS"/>
</dbReference>
<dbReference type="EMBL" id="JADIME010000034">
    <property type="protein sequence ID" value="MBO8464985.1"/>
    <property type="molecule type" value="Genomic_DNA"/>
</dbReference>
<dbReference type="Gene3D" id="1.20.950.20">
    <property type="entry name" value="Transmembrane di-heme cytochromes, Chain C"/>
    <property type="match status" value="1"/>
</dbReference>
<dbReference type="InterPro" id="IPR004017">
    <property type="entry name" value="Cys_rich_dom"/>
</dbReference>
<evidence type="ECO:0000256" key="4">
    <source>
        <dbReference type="ARBA" id="ARBA00023004"/>
    </source>
</evidence>
<dbReference type="GO" id="GO:0005886">
    <property type="term" value="C:plasma membrane"/>
    <property type="evidence" value="ECO:0007669"/>
    <property type="project" value="TreeGrafter"/>
</dbReference>
<gene>
    <name evidence="8" type="ORF">IAB93_03195</name>
</gene>
<dbReference type="AlphaFoldDB" id="A0A9D9I2W6"/>
<feature type="domain" description="4Fe-4S ferredoxin-type" evidence="7">
    <location>
        <begin position="271"/>
        <end position="300"/>
    </location>
</feature>
<evidence type="ECO:0000256" key="3">
    <source>
        <dbReference type="ARBA" id="ARBA00023002"/>
    </source>
</evidence>
<evidence type="ECO:0000256" key="6">
    <source>
        <dbReference type="SAM" id="Phobius"/>
    </source>
</evidence>
<dbReference type="GO" id="GO:0051539">
    <property type="term" value="F:4 iron, 4 sulfur cluster binding"/>
    <property type="evidence" value="ECO:0007669"/>
    <property type="project" value="UniProtKB-KW"/>
</dbReference>
<dbReference type="SUPFAM" id="SSF103501">
    <property type="entry name" value="Respiratory nitrate reductase 1 gamma chain"/>
    <property type="match status" value="1"/>
</dbReference>
<keyword evidence="1" id="KW-0004">4Fe-4S</keyword>
<keyword evidence="4" id="KW-0408">Iron</keyword>
<sequence length="612" mass="68653">MRERFVSGYNDFVIPFMAGMIFILVYLLIALARLILQLPAKDRKKFFISLLNPKILFKNIRDIICDCLLHVKIFKRNPLLGYMHASIAFGWFMLIVIGHIEVFLFTPHRASLLYYPIFFRFFVAETNETLRGSFFFFLMDFFLLVVLSGIALAMFKRIRSKALGMRRTTKLSFMDHIGLYALWSIFPLRLLAEGFTAGISGGSFLTKTINNLLPAFLSDPNNILPTWWAYSIALAVFFFVMPFTRYMHIPTEVMMILFRNAGLKITHPRKGVAKTHVYTCASCGLCIDACPMGAEKINIKDATVYLVRQIKRNNERRIKEISEKCLMCGKCSAVCPVGLDAIQLREAQRRLIPYGIKTDFSSLPTATVASAAPAGDAVSGIKTGKILYFAGCMTQLTPKIHRAMSGILDASGIEWEFMDKDGGICCGRPMMITGRSEQARQLIEKNTAIIKASGATVLLLSCPICYKIFREEYSLHGIRVVHHAQFIYELMEKGLIKAAYDPGHSYVYHDPCELGRGCGIYEQPRQVISAVGRLKTAAKERKESICCGGSLGSISLSFERRKAITEHSLNNLTINNPDTIVTACPLCQSTFSRYSARPVEDLAEVVGKGLIK</sequence>
<dbReference type="PANTHER" id="PTHR43255">
    <property type="entry name" value="IRON-SULFUR-BINDING OXIDOREDUCTASE FADF-RELATED-RELATED"/>
    <property type="match status" value="1"/>
</dbReference>
<comment type="caution">
    <text evidence="8">The sequence shown here is derived from an EMBL/GenBank/DDBJ whole genome shotgun (WGS) entry which is preliminary data.</text>
</comment>
<evidence type="ECO:0000256" key="5">
    <source>
        <dbReference type="ARBA" id="ARBA00023014"/>
    </source>
</evidence>
<keyword evidence="2" id="KW-0479">Metal-binding</keyword>
<dbReference type="PROSITE" id="PS00198">
    <property type="entry name" value="4FE4S_FER_1"/>
    <property type="match status" value="1"/>
</dbReference>
<name>A0A9D9I2W6_9BACT</name>
<feature type="domain" description="4Fe-4S ferredoxin-type" evidence="7">
    <location>
        <begin position="316"/>
        <end position="347"/>
    </location>
</feature>
<dbReference type="Proteomes" id="UP000823597">
    <property type="component" value="Unassembled WGS sequence"/>
</dbReference>
<keyword evidence="6" id="KW-0472">Membrane</keyword>
<dbReference type="InterPro" id="IPR017896">
    <property type="entry name" value="4Fe4S_Fe-S-bd"/>
</dbReference>
<evidence type="ECO:0000259" key="7">
    <source>
        <dbReference type="PROSITE" id="PS51379"/>
    </source>
</evidence>
<dbReference type="PROSITE" id="PS51379">
    <property type="entry name" value="4FE4S_FER_2"/>
    <property type="match status" value="2"/>
</dbReference>
<feature type="transmembrane region" description="Helical" evidence="6">
    <location>
        <begin position="79"/>
        <end position="105"/>
    </location>
</feature>
<organism evidence="8 9">
    <name type="scientific">Candidatus Merdivivens pullistercoris</name>
    <dbReference type="NCBI Taxonomy" id="2840873"/>
    <lineage>
        <taxon>Bacteria</taxon>
        <taxon>Pseudomonadati</taxon>
        <taxon>Bacteroidota</taxon>
        <taxon>Bacteroidia</taxon>
        <taxon>Bacteroidales</taxon>
        <taxon>Muribaculaceae</taxon>
        <taxon>Muribaculaceae incertae sedis</taxon>
        <taxon>Candidatus Merdivivens</taxon>
    </lineage>
</organism>
<evidence type="ECO:0000313" key="8">
    <source>
        <dbReference type="EMBL" id="MBO8464985.1"/>
    </source>
</evidence>
<dbReference type="Pfam" id="PF02754">
    <property type="entry name" value="CCG"/>
    <property type="match status" value="2"/>
</dbReference>
<accession>A0A9D9I2W6</accession>
<dbReference type="SUPFAM" id="SSF54862">
    <property type="entry name" value="4Fe-4S ferredoxins"/>
    <property type="match status" value="1"/>
</dbReference>
<dbReference type="InterPro" id="IPR051460">
    <property type="entry name" value="HdrC_iron-sulfur_subunit"/>
</dbReference>
<feature type="transmembrane region" description="Helical" evidence="6">
    <location>
        <begin position="227"/>
        <end position="247"/>
    </location>
</feature>
<feature type="transmembrane region" description="Helical" evidence="6">
    <location>
        <begin position="176"/>
        <end position="192"/>
    </location>
</feature>
<keyword evidence="6" id="KW-1133">Transmembrane helix</keyword>
<dbReference type="PANTHER" id="PTHR43255:SF1">
    <property type="entry name" value="IRON-SULFUR-BINDING OXIDOREDUCTASE FADF-RELATED"/>
    <property type="match status" value="1"/>
</dbReference>
<dbReference type="InterPro" id="IPR036197">
    <property type="entry name" value="NarG-like_sf"/>
</dbReference>
<feature type="transmembrane region" description="Helical" evidence="6">
    <location>
        <begin position="12"/>
        <end position="36"/>
    </location>
</feature>
<keyword evidence="6" id="KW-0812">Transmembrane</keyword>
<feature type="transmembrane region" description="Helical" evidence="6">
    <location>
        <begin position="134"/>
        <end position="155"/>
    </location>
</feature>
<reference evidence="8" key="2">
    <citation type="journal article" date="2021" name="PeerJ">
        <title>Extensive microbial diversity within the chicken gut microbiome revealed by metagenomics and culture.</title>
        <authorList>
            <person name="Gilroy R."/>
            <person name="Ravi A."/>
            <person name="Getino M."/>
            <person name="Pursley I."/>
            <person name="Horton D.L."/>
            <person name="Alikhan N.F."/>
            <person name="Baker D."/>
            <person name="Gharbi K."/>
            <person name="Hall N."/>
            <person name="Watson M."/>
            <person name="Adriaenssens E.M."/>
            <person name="Foster-Nyarko E."/>
            <person name="Jarju S."/>
            <person name="Secka A."/>
            <person name="Antonio M."/>
            <person name="Oren A."/>
            <person name="Chaudhuri R.R."/>
            <person name="La Ragione R."/>
            <person name="Hildebrand F."/>
            <person name="Pallen M.J."/>
        </authorList>
    </citation>
    <scope>NUCLEOTIDE SEQUENCE</scope>
    <source>
        <strain evidence="8">10037</strain>
    </source>
</reference>
<protein>
    <submittedName>
        <fullName evidence="8">(Fe-S)-binding protein</fullName>
    </submittedName>
</protein>